<dbReference type="EMBL" id="JXJN01012996">
    <property type="status" value="NOT_ANNOTATED_CDS"/>
    <property type="molecule type" value="Genomic_DNA"/>
</dbReference>
<evidence type="ECO:0000313" key="1">
    <source>
        <dbReference type="EnsemblMetazoa" id="GPPI027673-PA"/>
    </source>
</evidence>
<accession>A0A1B0BES5</accession>
<name>A0A1B0BES5_9MUSC</name>
<organism evidence="1 2">
    <name type="scientific">Glossina palpalis gambiensis</name>
    <dbReference type="NCBI Taxonomy" id="67801"/>
    <lineage>
        <taxon>Eukaryota</taxon>
        <taxon>Metazoa</taxon>
        <taxon>Ecdysozoa</taxon>
        <taxon>Arthropoda</taxon>
        <taxon>Hexapoda</taxon>
        <taxon>Insecta</taxon>
        <taxon>Pterygota</taxon>
        <taxon>Neoptera</taxon>
        <taxon>Endopterygota</taxon>
        <taxon>Diptera</taxon>
        <taxon>Brachycera</taxon>
        <taxon>Muscomorpha</taxon>
        <taxon>Hippoboscoidea</taxon>
        <taxon>Glossinidae</taxon>
        <taxon>Glossina</taxon>
    </lineage>
</organism>
<keyword evidence="2" id="KW-1185">Reference proteome</keyword>
<dbReference type="AlphaFoldDB" id="A0A1B0BES5"/>
<dbReference type="EnsemblMetazoa" id="GPPI027673-RA">
    <property type="protein sequence ID" value="GPPI027673-PA"/>
    <property type="gene ID" value="GPPI027673"/>
</dbReference>
<protein>
    <submittedName>
        <fullName evidence="1">Uncharacterized protein</fullName>
    </submittedName>
</protein>
<evidence type="ECO:0000313" key="2">
    <source>
        <dbReference type="Proteomes" id="UP000092460"/>
    </source>
</evidence>
<sequence length="64" mass="7133">MDKYVPWRHNPIESGCRSMTCVSQYVKVTYRVFVNDKSKNIKAITINPFGGILASCVHGSKPGC</sequence>
<dbReference type="Proteomes" id="UP000092460">
    <property type="component" value="Unassembled WGS sequence"/>
</dbReference>
<dbReference type="VEuPathDB" id="VectorBase:GPPI027673"/>
<dbReference type="EMBL" id="JXJN01012997">
    <property type="status" value="NOT_ANNOTATED_CDS"/>
    <property type="molecule type" value="Genomic_DNA"/>
</dbReference>
<proteinExistence type="predicted"/>
<reference evidence="1" key="2">
    <citation type="submission" date="2020-05" db="UniProtKB">
        <authorList>
            <consortium name="EnsemblMetazoa"/>
        </authorList>
    </citation>
    <scope>IDENTIFICATION</scope>
    <source>
        <strain evidence="1">IAEA</strain>
    </source>
</reference>
<reference evidence="2" key="1">
    <citation type="submission" date="2015-01" db="EMBL/GenBank/DDBJ databases">
        <authorList>
            <person name="Aksoy S."/>
            <person name="Warren W."/>
            <person name="Wilson R.K."/>
        </authorList>
    </citation>
    <scope>NUCLEOTIDE SEQUENCE [LARGE SCALE GENOMIC DNA]</scope>
    <source>
        <strain evidence="2">IAEA</strain>
    </source>
</reference>